<organism evidence="3 4">
    <name type="scientific">Patulibacter brassicae</name>
    <dbReference type="NCBI Taxonomy" id="1705717"/>
    <lineage>
        <taxon>Bacteria</taxon>
        <taxon>Bacillati</taxon>
        <taxon>Actinomycetota</taxon>
        <taxon>Thermoleophilia</taxon>
        <taxon>Solirubrobacterales</taxon>
        <taxon>Patulibacteraceae</taxon>
        <taxon>Patulibacter</taxon>
    </lineage>
</organism>
<keyword evidence="3" id="KW-0378">Hydrolase</keyword>
<sequence length="294" mass="30846">MPAAVRAGHRLYYRDVGAALGDAAPVLLLMGLGGSGRLWWRLEPHLVAEHRLLVPDGLGTGRSDRLRGPLSMGGMVADVLAVLDAARVPRAHVVGTSLGGMLAQQVALAAPDRVASLVLTATTAIGRGTLLGLPWRSAVLGAARPVLGHAATVQRLVPTLYGPRTIAEHPERIAEDMRHRRQDATPAATAAAQLAVAARHDVRRRLRELGDRPVTVLHGSADALIDVRHGRALAAGIPGSRWGMIEGAGHLLLTDAEEDVARAVVRHLSGAEAADGAAPPARPVRSDARPGRPR</sequence>
<dbReference type="InterPro" id="IPR029058">
    <property type="entry name" value="AB_hydrolase_fold"/>
</dbReference>
<protein>
    <submittedName>
        <fullName evidence="3">Alpha/beta fold hydrolase</fullName>
    </submittedName>
</protein>
<feature type="domain" description="AB hydrolase-1" evidence="2">
    <location>
        <begin position="25"/>
        <end position="253"/>
    </location>
</feature>
<name>A0ABU4VIZ3_9ACTN</name>
<dbReference type="Gene3D" id="3.40.50.1820">
    <property type="entry name" value="alpha/beta hydrolase"/>
    <property type="match status" value="1"/>
</dbReference>
<dbReference type="RefSeq" id="WP_319953030.1">
    <property type="nucleotide sequence ID" value="NZ_JAXAVX010000001.1"/>
</dbReference>
<evidence type="ECO:0000256" key="1">
    <source>
        <dbReference type="SAM" id="MobiDB-lite"/>
    </source>
</evidence>
<dbReference type="PRINTS" id="PR00111">
    <property type="entry name" value="ABHYDROLASE"/>
</dbReference>
<evidence type="ECO:0000313" key="4">
    <source>
        <dbReference type="Proteomes" id="UP001277761"/>
    </source>
</evidence>
<dbReference type="GO" id="GO:0016787">
    <property type="term" value="F:hydrolase activity"/>
    <property type="evidence" value="ECO:0007669"/>
    <property type="project" value="UniProtKB-KW"/>
</dbReference>
<evidence type="ECO:0000259" key="2">
    <source>
        <dbReference type="Pfam" id="PF00561"/>
    </source>
</evidence>
<dbReference type="InterPro" id="IPR050471">
    <property type="entry name" value="AB_hydrolase"/>
</dbReference>
<comment type="caution">
    <text evidence="3">The sequence shown here is derived from an EMBL/GenBank/DDBJ whole genome shotgun (WGS) entry which is preliminary data.</text>
</comment>
<dbReference type="Pfam" id="PF00561">
    <property type="entry name" value="Abhydrolase_1"/>
    <property type="match status" value="1"/>
</dbReference>
<dbReference type="Proteomes" id="UP001277761">
    <property type="component" value="Unassembled WGS sequence"/>
</dbReference>
<gene>
    <name evidence="3" type="ORF">SK069_04725</name>
</gene>
<feature type="compositionally biased region" description="Basic and acidic residues" evidence="1">
    <location>
        <begin position="284"/>
        <end position="294"/>
    </location>
</feature>
<reference evidence="3 4" key="1">
    <citation type="submission" date="2023-11" db="EMBL/GenBank/DDBJ databases">
        <authorList>
            <person name="Xu M."/>
            <person name="Jiang T."/>
        </authorList>
    </citation>
    <scope>NUCLEOTIDE SEQUENCE [LARGE SCALE GENOMIC DNA]</scope>
    <source>
        <strain evidence="3 4">SD</strain>
    </source>
</reference>
<dbReference type="PANTHER" id="PTHR43433">
    <property type="entry name" value="HYDROLASE, ALPHA/BETA FOLD FAMILY PROTEIN"/>
    <property type="match status" value="1"/>
</dbReference>
<accession>A0ABU4VIZ3</accession>
<proteinExistence type="predicted"/>
<dbReference type="SUPFAM" id="SSF53474">
    <property type="entry name" value="alpha/beta-Hydrolases"/>
    <property type="match status" value="1"/>
</dbReference>
<feature type="region of interest" description="Disordered" evidence="1">
    <location>
        <begin position="271"/>
        <end position="294"/>
    </location>
</feature>
<keyword evidence="4" id="KW-1185">Reference proteome</keyword>
<dbReference type="PANTHER" id="PTHR43433:SF5">
    <property type="entry name" value="AB HYDROLASE-1 DOMAIN-CONTAINING PROTEIN"/>
    <property type="match status" value="1"/>
</dbReference>
<evidence type="ECO:0000313" key="3">
    <source>
        <dbReference type="EMBL" id="MDX8150888.1"/>
    </source>
</evidence>
<dbReference type="InterPro" id="IPR000073">
    <property type="entry name" value="AB_hydrolase_1"/>
</dbReference>
<dbReference type="EMBL" id="JAXAVX010000001">
    <property type="protein sequence ID" value="MDX8150888.1"/>
    <property type="molecule type" value="Genomic_DNA"/>
</dbReference>